<evidence type="ECO:0000259" key="2">
    <source>
        <dbReference type="Pfam" id="PF20237"/>
    </source>
</evidence>
<organism evidence="3 4">
    <name type="scientific">Exophiala xenobiotica</name>
    <dbReference type="NCBI Taxonomy" id="348802"/>
    <lineage>
        <taxon>Eukaryota</taxon>
        <taxon>Fungi</taxon>
        <taxon>Dikarya</taxon>
        <taxon>Ascomycota</taxon>
        <taxon>Pezizomycotina</taxon>
        <taxon>Eurotiomycetes</taxon>
        <taxon>Chaetothyriomycetidae</taxon>
        <taxon>Chaetothyriales</taxon>
        <taxon>Herpotrichiellaceae</taxon>
        <taxon>Exophiala</taxon>
    </lineage>
</organism>
<dbReference type="Pfam" id="PF20237">
    <property type="entry name" value="DUF6594"/>
    <property type="match status" value="1"/>
</dbReference>
<dbReference type="AlphaFoldDB" id="A0A0D2CA48"/>
<evidence type="ECO:0000256" key="1">
    <source>
        <dbReference type="SAM" id="Phobius"/>
    </source>
</evidence>
<keyword evidence="4" id="KW-1185">Reference proteome</keyword>
<feature type="transmembrane region" description="Helical" evidence="1">
    <location>
        <begin position="201"/>
        <end position="225"/>
    </location>
</feature>
<evidence type="ECO:0000313" key="4">
    <source>
        <dbReference type="Proteomes" id="UP000054342"/>
    </source>
</evidence>
<name>A0A0D2CA48_9EURO</name>
<feature type="domain" description="DUF6594" evidence="2">
    <location>
        <begin position="4"/>
        <end position="271"/>
    </location>
</feature>
<proteinExistence type="predicted"/>
<dbReference type="GeneID" id="25323840"/>
<dbReference type="OrthoDB" id="3533814at2759"/>
<protein>
    <recommendedName>
        <fullName evidence="2">DUF6594 domain-containing protein</fullName>
    </recommendedName>
</protein>
<feature type="transmembrane region" description="Helical" evidence="1">
    <location>
        <begin position="231"/>
        <end position="252"/>
    </location>
</feature>
<feature type="transmembrane region" description="Helical" evidence="1">
    <location>
        <begin position="259"/>
        <end position="280"/>
    </location>
</feature>
<keyword evidence="1" id="KW-0472">Membrane</keyword>
<dbReference type="HOGENOM" id="CLU_051118_2_1_1"/>
<dbReference type="RefSeq" id="XP_013322445.1">
    <property type="nucleotide sequence ID" value="XM_013466991.1"/>
</dbReference>
<dbReference type="STRING" id="348802.A0A0D2CA48"/>
<keyword evidence="1" id="KW-0812">Transmembrane</keyword>
<dbReference type="Proteomes" id="UP000054342">
    <property type="component" value="Unassembled WGS sequence"/>
</dbReference>
<accession>A0A0D2CA48</accession>
<dbReference type="EMBL" id="KN847317">
    <property type="protein sequence ID" value="KIW61861.1"/>
    <property type="molecule type" value="Genomic_DNA"/>
</dbReference>
<sequence length="287" mass="32168">MAGYDELSELIGSRPDLAIFRRFGPLAAQVLLRIQAELLELDDDLKALRSIELQKPGICEQAQSWEKVNEAVNSGQRSLRKETITKAEETLTRYYDFASRAAAVMKLSGPDECDIDFLRGWLEDEKCGNNFLQYHGTSEATAWKRECSDDLMALNKRPDRFAAWVSNVLLPIYHTRLGNRWHKRTAPSNLGPIYRYDDNKFAVLGDIICTILSVVIPSLSIFVLYYVSNMLVRLLLILGFSSLLSLVMGLISQGKRYEIFTATTAFAAVQVAFVGGVTVVSNAQCIN</sequence>
<gene>
    <name evidence="3" type="ORF">PV05_01932</name>
</gene>
<reference evidence="3 4" key="1">
    <citation type="submission" date="2015-01" db="EMBL/GenBank/DDBJ databases">
        <title>The Genome Sequence of Exophiala xenobiotica CBS118157.</title>
        <authorList>
            <consortium name="The Broad Institute Genomics Platform"/>
            <person name="Cuomo C."/>
            <person name="de Hoog S."/>
            <person name="Gorbushina A."/>
            <person name="Stielow B."/>
            <person name="Teixiera M."/>
            <person name="Abouelleil A."/>
            <person name="Chapman S.B."/>
            <person name="Priest M."/>
            <person name="Young S.K."/>
            <person name="Wortman J."/>
            <person name="Nusbaum C."/>
            <person name="Birren B."/>
        </authorList>
    </citation>
    <scope>NUCLEOTIDE SEQUENCE [LARGE SCALE GENOMIC DNA]</scope>
    <source>
        <strain evidence="3 4">CBS 118157</strain>
    </source>
</reference>
<dbReference type="InterPro" id="IPR046529">
    <property type="entry name" value="DUF6594"/>
</dbReference>
<dbReference type="PANTHER" id="PTHR34502">
    <property type="entry name" value="DUF6594 DOMAIN-CONTAINING PROTEIN-RELATED"/>
    <property type="match status" value="1"/>
</dbReference>
<keyword evidence="1" id="KW-1133">Transmembrane helix</keyword>
<dbReference type="PANTHER" id="PTHR34502:SF5">
    <property type="entry name" value="DUF6594 DOMAIN-CONTAINING PROTEIN"/>
    <property type="match status" value="1"/>
</dbReference>
<evidence type="ECO:0000313" key="3">
    <source>
        <dbReference type="EMBL" id="KIW61861.1"/>
    </source>
</evidence>